<dbReference type="InterPro" id="IPR013096">
    <property type="entry name" value="Cupin_2"/>
</dbReference>
<reference evidence="2 3" key="1">
    <citation type="journal article" date="2019" name="Int. J. Syst. Evol. Microbiol.">
        <title>The Global Catalogue of Microorganisms (GCM) 10K type strain sequencing project: providing services to taxonomists for standard genome sequencing and annotation.</title>
        <authorList>
            <consortium name="The Broad Institute Genomics Platform"/>
            <consortium name="The Broad Institute Genome Sequencing Center for Infectious Disease"/>
            <person name="Wu L."/>
            <person name="Ma J."/>
        </authorList>
    </citation>
    <scope>NUCLEOTIDE SEQUENCE [LARGE SCALE GENOMIC DNA]</scope>
    <source>
        <strain evidence="2 3">JCM 14193</strain>
    </source>
</reference>
<dbReference type="PANTHER" id="PTHR36440">
    <property type="entry name" value="PUTATIVE (AFU_ORTHOLOGUE AFUA_8G07350)-RELATED"/>
    <property type="match status" value="1"/>
</dbReference>
<comment type="caution">
    <text evidence="2">The sequence shown here is derived from an EMBL/GenBank/DDBJ whole genome shotgun (WGS) entry which is preliminary data.</text>
</comment>
<dbReference type="InterPro" id="IPR014710">
    <property type="entry name" value="RmlC-like_jellyroll"/>
</dbReference>
<dbReference type="RefSeq" id="WP_343781622.1">
    <property type="nucleotide sequence ID" value="NZ_BAAACZ010000005.1"/>
</dbReference>
<dbReference type="SUPFAM" id="SSF51182">
    <property type="entry name" value="RmlC-like cupins"/>
    <property type="match status" value="1"/>
</dbReference>
<keyword evidence="3" id="KW-1185">Reference proteome</keyword>
<dbReference type="Pfam" id="PF07883">
    <property type="entry name" value="Cupin_2"/>
    <property type="match status" value="1"/>
</dbReference>
<evidence type="ECO:0000313" key="2">
    <source>
        <dbReference type="EMBL" id="GAA0453534.1"/>
    </source>
</evidence>
<name>A0ABN0ZNA7_9BACI</name>
<dbReference type="EMBL" id="BAAACZ010000005">
    <property type="protein sequence ID" value="GAA0453534.1"/>
    <property type="molecule type" value="Genomic_DNA"/>
</dbReference>
<gene>
    <name evidence="2" type="ORF">GCM10008935_05360</name>
</gene>
<evidence type="ECO:0000313" key="3">
    <source>
        <dbReference type="Proteomes" id="UP001500740"/>
    </source>
</evidence>
<protein>
    <recommendedName>
        <fullName evidence="1">Cupin type-2 domain-containing protein</fullName>
    </recommendedName>
</protein>
<dbReference type="InterPro" id="IPR011051">
    <property type="entry name" value="RmlC_Cupin_sf"/>
</dbReference>
<proteinExistence type="predicted"/>
<sequence>MQELKAGRSITHKFTKERITFLKTSRETEGAYEYIEVDLPPAKEGPGLHYHNNFEEEFEVIDGKLKVTIAEEDHVLQQGETKTITKETNHTFSNASEEQSVTFRVKITPAHQFEESMRILYGLMEDGKTNDKGVPNNKTYAAIALYMQDSRVVRMPFLLKYFLNYLAKKGKKKGVDKELIEKYGD</sequence>
<dbReference type="Gene3D" id="2.60.120.10">
    <property type="entry name" value="Jelly Rolls"/>
    <property type="match status" value="1"/>
</dbReference>
<dbReference type="PANTHER" id="PTHR36440:SF1">
    <property type="entry name" value="PUTATIVE (AFU_ORTHOLOGUE AFUA_8G07350)-RELATED"/>
    <property type="match status" value="1"/>
</dbReference>
<feature type="domain" description="Cupin type-2" evidence="1">
    <location>
        <begin position="37"/>
        <end position="100"/>
    </location>
</feature>
<accession>A0ABN0ZNA7</accession>
<organism evidence="2 3">
    <name type="scientific">Alkalibacillus silvisoli</name>
    <dbReference type="NCBI Taxonomy" id="392823"/>
    <lineage>
        <taxon>Bacteria</taxon>
        <taxon>Bacillati</taxon>
        <taxon>Bacillota</taxon>
        <taxon>Bacilli</taxon>
        <taxon>Bacillales</taxon>
        <taxon>Bacillaceae</taxon>
        <taxon>Alkalibacillus</taxon>
    </lineage>
</organism>
<evidence type="ECO:0000259" key="1">
    <source>
        <dbReference type="Pfam" id="PF07883"/>
    </source>
</evidence>
<dbReference type="InterPro" id="IPR053146">
    <property type="entry name" value="QDO-like"/>
</dbReference>
<dbReference type="Proteomes" id="UP001500740">
    <property type="component" value="Unassembled WGS sequence"/>
</dbReference>